<reference evidence="3 4" key="1">
    <citation type="submission" date="2020-09" db="EMBL/GenBank/DDBJ databases">
        <title>De no assembly of potato wild relative species, Solanum commersonii.</title>
        <authorList>
            <person name="Cho K."/>
        </authorList>
    </citation>
    <scope>NUCLEOTIDE SEQUENCE [LARGE SCALE GENOMIC DNA]</scope>
    <source>
        <strain evidence="3">LZ3.2</strain>
        <tissue evidence="3">Leaf</tissue>
    </source>
</reference>
<sequence length="230" mass="26628">MLNFDSGKSETEYSSHNESSTSKDLKALHQEDYMSSYDDCLPCQQVLSCENEGEEDDLYKIYSQFKELSINVIDNDKVIELLQIVKDLKIRAQIIDNIAIPPLLKIISQKMSLPKKQEINNLKDDFHRLKEKNVTIENRLDNIESIKDLGSNSETSSYEGDRMATMYFFMEFAIPWIMRWVVEVDNTEEVQKNLEGKCHGQETIDTIITTIDTYRITASQPEVDIHSPFK</sequence>
<evidence type="ECO:0000313" key="4">
    <source>
        <dbReference type="Proteomes" id="UP000824120"/>
    </source>
</evidence>
<feature type="coiled-coil region" evidence="1">
    <location>
        <begin position="119"/>
        <end position="146"/>
    </location>
</feature>
<keyword evidence="4" id="KW-1185">Reference proteome</keyword>
<proteinExistence type="predicted"/>
<accession>A0A9J5XG68</accession>
<feature type="compositionally biased region" description="Basic and acidic residues" evidence="2">
    <location>
        <begin position="7"/>
        <end position="23"/>
    </location>
</feature>
<dbReference type="AlphaFoldDB" id="A0A9J5XG68"/>
<feature type="region of interest" description="Disordered" evidence="2">
    <location>
        <begin position="1"/>
        <end position="23"/>
    </location>
</feature>
<evidence type="ECO:0000313" key="3">
    <source>
        <dbReference type="EMBL" id="KAG5586252.1"/>
    </source>
</evidence>
<keyword evidence="1" id="KW-0175">Coiled coil</keyword>
<organism evidence="3 4">
    <name type="scientific">Solanum commersonii</name>
    <name type="common">Commerson's wild potato</name>
    <name type="synonym">Commerson's nightshade</name>
    <dbReference type="NCBI Taxonomy" id="4109"/>
    <lineage>
        <taxon>Eukaryota</taxon>
        <taxon>Viridiplantae</taxon>
        <taxon>Streptophyta</taxon>
        <taxon>Embryophyta</taxon>
        <taxon>Tracheophyta</taxon>
        <taxon>Spermatophyta</taxon>
        <taxon>Magnoliopsida</taxon>
        <taxon>eudicotyledons</taxon>
        <taxon>Gunneridae</taxon>
        <taxon>Pentapetalae</taxon>
        <taxon>asterids</taxon>
        <taxon>lamiids</taxon>
        <taxon>Solanales</taxon>
        <taxon>Solanaceae</taxon>
        <taxon>Solanoideae</taxon>
        <taxon>Solaneae</taxon>
        <taxon>Solanum</taxon>
    </lineage>
</organism>
<dbReference type="EMBL" id="JACXVP010000009">
    <property type="protein sequence ID" value="KAG5586252.1"/>
    <property type="molecule type" value="Genomic_DNA"/>
</dbReference>
<dbReference type="Proteomes" id="UP000824120">
    <property type="component" value="Chromosome 9"/>
</dbReference>
<comment type="caution">
    <text evidence="3">The sequence shown here is derived from an EMBL/GenBank/DDBJ whole genome shotgun (WGS) entry which is preliminary data.</text>
</comment>
<evidence type="ECO:0000256" key="2">
    <source>
        <dbReference type="SAM" id="MobiDB-lite"/>
    </source>
</evidence>
<protein>
    <submittedName>
        <fullName evidence="3">Uncharacterized protein</fullName>
    </submittedName>
</protein>
<evidence type="ECO:0000256" key="1">
    <source>
        <dbReference type="SAM" id="Coils"/>
    </source>
</evidence>
<gene>
    <name evidence="3" type="ORF">H5410_046686</name>
</gene>
<name>A0A9J5XG68_SOLCO</name>